<accession>A0A6L5GGI3</accession>
<dbReference type="GO" id="GO:0016757">
    <property type="term" value="F:glycosyltransferase activity"/>
    <property type="evidence" value="ECO:0007669"/>
    <property type="project" value="UniProtKB-KW"/>
</dbReference>
<dbReference type="Pfam" id="PF13692">
    <property type="entry name" value="Glyco_trans_1_4"/>
    <property type="match status" value="1"/>
</dbReference>
<dbReference type="RefSeq" id="WP_322633545.1">
    <property type="nucleotide sequence ID" value="NZ_WIAO01000045.1"/>
</dbReference>
<evidence type="ECO:0000256" key="2">
    <source>
        <dbReference type="ARBA" id="ARBA00022679"/>
    </source>
</evidence>
<dbReference type="EMBL" id="WIAO01000045">
    <property type="protein sequence ID" value="MQM28473.1"/>
    <property type="molecule type" value="Genomic_DNA"/>
</dbReference>
<dbReference type="PANTHER" id="PTHR12526">
    <property type="entry name" value="GLYCOSYLTRANSFERASE"/>
    <property type="match status" value="1"/>
</dbReference>
<evidence type="ECO:0000313" key="4">
    <source>
        <dbReference type="EMBL" id="MQM28473.1"/>
    </source>
</evidence>
<dbReference type="InterPro" id="IPR028098">
    <property type="entry name" value="Glyco_trans_4-like_N"/>
</dbReference>
<keyword evidence="5" id="KW-1185">Reference proteome</keyword>
<proteinExistence type="predicted"/>
<name>A0A6L5GGI3_9ACTN</name>
<evidence type="ECO:0000259" key="3">
    <source>
        <dbReference type="Pfam" id="PF13579"/>
    </source>
</evidence>
<gene>
    <name evidence="4" type="ORF">GFD30_23350</name>
</gene>
<sequence length="445" mass="49496">MPDRPRLLYLAYYFPPSRASGVYRARATANYFAEAGWDVTVLRAPDRFFTDVVGSLDESLVATVDPRIATVQPHLDFFPWEQDVRRFGAFRGNFPFLAKRVHAWKQRFKFPDVYNSWGDSAVEEGLRLHRERPFDLVLATGNPFSAFAAAYRLGRRTGRPYIVDYRDSWTLDLFTNEDAFPPGHRAWRWERRILEHAAGALFVNEALRTWHADRYPKAADRMHVVLNGWDPDVLDSDVLDTGGPAPGADRPLAYAYVGTITKVQPVKPLFDGFARMAADGRRPGARLDLYGHLGFFAGSQAVLRTEFGLDDGVPDGIAYRGPVAKADIGRAYAESDVLVFLAGGSKYVTSGKVFEYMATGKPIVSVHEPGCAAEELLAGYPLWFAPGSLDPVDIARAMAEAGDAARRADPAIAAKAREYAASFTRYRALESFEARCRAIVEGGRR</sequence>
<reference evidence="4 5" key="1">
    <citation type="submission" date="2019-10" db="EMBL/GenBank/DDBJ databases">
        <title>Glycomyces albidus sp. nov., a novel actinomycete isolated from rhizosphere soil of wheat (Triticum aestivum L.).</title>
        <authorList>
            <person name="Qian L."/>
        </authorList>
    </citation>
    <scope>NUCLEOTIDE SEQUENCE [LARGE SCALE GENOMIC DNA]</scope>
    <source>
        <strain evidence="4 5">NEAU-7082</strain>
    </source>
</reference>
<organism evidence="4 5">
    <name type="scientific">Glycomyces albidus</name>
    <dbReference type="NCBI Taxonomy" id="2656774"/>
    <lineage>
        <taxon>Bacteria</taxon>
        <taxon>Bacillati</taxon>
        <taxon>Actinomycetota</taxon>
        <taxon>Actinomycetes</taxon>
        <taxon>Glycomycetales</taxon>
        <taxon>Glycomycetaceae</taxon>
        <taxon>Glycomyces</taxon>
    </lineage>
</organism>
<comment type="caution">
    <text evidence="4">The sequence shown here is derived from an EMBL/GenBank/DDBJ whole genome shotgun (WGS) entry which is preliminary data.</text>
</comment>
<dbReference type="Proteomes" id="UP000477750">
    <property type="component" value="Unassembled WGS sequence"/>
</dbReference>
<keyword evidence="1" id="KW-0328">Glycosyltransferase</keyword>
<dbReference type="AlphaFoldDB" id="A0A6L5GGI3"/>
<feature type="domain" description="Glycosyltransferase subfamily 4-like N-terminal" evidence="3">
    <location>
        <begin position="24"/>
        <end position="228"/>
    </location>
</feature>
<dbReference type="Gene3D" id="3.40.50.2000">
    <property type="entry name" value="Glycogen Phosphorylase B"/>
    <property type="match status" value="2"/>
</dbReference>
<evidence type="ECO:0000313" key="5">
    <source>
        <dbReference type="Proteomes" id="UP000477750"/>
    </source>
</evidence>
<dbReference type="Pfam" id="PF13579">
    <property type="entry name" value="Glyco_trans_4_4"/>
    <property type="match status" value="1"/>
</dbReference>
<protein>
    <submittedName>
        <fullName evidence="4">Glycosyltransferase</fullName>
    </submittedName>
</protein>
<dbReference type="SUPFAM" id="SSF53756">
    <property type="entry name" value="UDP-Glycosyltransferase/glycogen phosphorylase"/>
    <property type="match status" value="1"/>
</dbReference>
<evidence type="ECO:0000256" key="1">
    <source>
        <dbReference type="ARBA" id="ARBA00022676"/>
    </source>
</evidence>
<keyword evidence="2 4" id="KW-0808">Transferase</keyword>